<organism evidence="1 2">
    <name type="scientific">Aquimarina celericrescens</name>
    <dbReference type="NCBI Taxonomy" id="1964542"/>
    <lineage>
        <taxon>Bacteria</taxon>
        <taxon>Pseudomonadati</taxon>
        <taxon>Bacteroidota</taxon>
        <taxon>Flavobacteriia</taxon>
        <taxon>Flavobacteriales</taxon>
        <taxon>Flavobacteriaceae</taxon>
        <taxon>Aquimarina</taxon>
    </lineage>
</organism>
<gene>
    <name evidence="1" type="ORF">ACFSJT_17350</name>
</gene>
<accession>A0ABW5B1U9</accession>
<protein>
    <recommendedName>
        <fullName evidence="3">STAS/SEC14 domain-containing protein</fullName>
    </recommendedName>
</protein>
<proteinExistence type="predicted"/>
<reference evidence="2" key="1">
    <citation type="journal article" date="2019" name="Int. J. Syst. Evol. Microbiol.">
        <title>The Global Catalogue of Microorganisms (GCM) 10K type strain sequencing project: providing services to taxonomists for standard genome sequencing and annotation.</title>
        <authorList>
            <consortium name="The Broad Institute Genomics Platform"/>
            <consortium name="The Broad Institute Genome Sequencing Center for Infectious Disease"/>
            <person name="Wu L."/>
            <person name="Ma J."/>
        </authorList>
    </citation>
    <scope>NUCLEOTIDE SEQUENCE [LARGE SCALE GENOMIC DNA]</scope>
    <source>
        <strain evidence="2">DT92</strain>
    </source>
</reference>
<keyword evidence="2" id="KW-1185">Reference proteome</keyword>
<dbReference type="RefSeq" id="WP_378321607.1">
    <property type="nucleotide sequence ID" value="NZ_JBHUHY010000017.1"/>
</dbReference>
<evidence type="ECO:0000313" key="1">
    <source>
        <dbReference type="EMBL" id="MFD2188577.1"/>
    </source>
</evidence>
<evidence type="ECO:0000313" key="2">
    <source>
        <dbReference type="Proteomes" id="UP001597344"/>
    </source>
</evidence>
<dbReference type="Proteomes" id="UP001597344">
    <property type="component" value="Unassembled WGS sequence"/>
</dbReference>
<comment type="caution">
    <text evidence="1">The sequence shown here is derived from an EMBL/GenBank/DDBJ whole genome shotgun (WGS) entry which is preliminary data.</text>
</comment>
<dbReference type="EMBL" id="JBHUHY010000017">
    <property type="protein sequence ID" value="MFD2188577.1"/>
    <property type="molecule type" value="Genomic_DNA"/>
</dbReference>
<name>A0ABW5B1U9_9FLAO</name>
<evidence type="ECO:0008006" key="3">
    <source>
        <dbReference type="Google" id="ProtNLM"/>
    </source>
</evidence>
<sequence length="143" mass="16593">MYFCSPILLVVVNSVNKSFIKKYEIEIGTFYFYKNFVVGEVDSGADLNFESGKKLYNLLEIHFKNTIPYVYISNRINSYSFKPTRLYNVDKNFPNLKGYGIVIYDPTNKTIAQLEETFTDMPTQIFDNLEDAICWAKRITSSS</sequence>